<dbReference type="EMBL" id="KM017071">
    <property type="protein sequence ID" value="AJW29497.1"/>
    <property type="molecule type" value="Genomic_DNA"/>
</dbReference>
<organism evidence="9">
    <name type="scientific">Sphingomonas sp. JE1</name>
    <dbReference type="NCBI Taxonomy" id="1628059"/>
    <lineage>
        <taxon>Bacteria</taxon>
        <taxon>Pseudomonadati</taxon>
        <taxon>Pseudomonadota</taxon>
        <taxon>Alphaproteobacteria</taxon>
        <taxon>Sphingomonadales</taxon>
        <taxon>Sphingomonadaceae</taxon>
        <taxon>Sphingomonas</taxon>
    </lineage>
</organism>
<geneLocation type="plasmid" evidence="9">
    <name>pJE1</name>
</geneLocation>
<dbReference type="PROSITE" id="PS50850">
    <property type="entry name" value="MFS"/>
    <property type="match status" value="1"/>
</dbReference>
<evidence type="ECO:0000313" key="9">
    <source>
        <dbReference type="EMBL" id="AJW29497.1"/>
    </source>
</evidence>
<feature type="transmembrane region" description="Helical" evidence="7">
    <location>
        <begin position="43"/>
        <end position="63"/>
    </location>
</feature>
<feature type="transmembrane region" description="Helical" evidence="7">
    <location>
        <begin position="16"/>
        <end position="37"/>
    </location>
</feature>
<keyword evidence="3" id="KW-1003">Cell membrane</keyword>
<evidence type="ECO:0000256" key="3">
    <source>
        <dbReference type="ARBA" id="ARBA00022475"/>
    </source>
</evidence>
<accession>A0A0D4ZYZ4</accession>
<evidence type="ECO:0000256" key="2">
    <source>
        <dbReference type="ARBA" id="ARBA00022448"/>
    </source>
</evidence>
<protein>
    <submittedName>
        <fullName evidence="9">Major facilitator superfamily MFS_1</fullName>
    </submittedName>
</protein>
<dbReference type="PANTHER" id="PTHR42718">
    <property type="entry name" value="MAJOR FACILITATOR SUPERFAMILY MULTIDRUG TRANSPORTER MFSC"/>
    <property type="match status" value="1"/>
</dbReference>
<dbReference type="GO" id="GO:0022857">
    <property type="term" value="F:transmembrane transporter activity"/>
    <property type="evidence" value="ECO:0007669"/>
    <property type="project" value="InterPro"/>
</dbReference>
<keyword evidence="2" id="KW-0813">Transport</keyword>
<evidence type="ECO:0000256" key="6">
    <source>
        <dbReference type="ARBA" id="ARBA00023136"/>
    </source>
</evidence>
<dbReference type="Gene3D" id="1.20.1250.20">
    <property type="entry name" value="MFS general substrate transporter like domains"/>
    <property type="match status" value="1"/>
</dbReference>
<name>A0A0D4ZYZ4_9SPHN</name>
<keyword evidence="4 7" id="KW-0812">Transmembrane</keyword>
<dbReference type="InterPro" id="IPR011701">
    <property type="entry name" value="MFS"/>
</dbReference>
<dbReference type="PANTHER" id="PTHR42718:SF46">
    <property type="entry name" value="BLR6921 PROTEIN"/>
    <property type="match status" value="1"/>
</dbReference>
<dbReference type="GO" id="GO:0005886">
    <property type="term" value="C:plasma membrane"/>
    <property type="evidence" value="ECO:0007669"/>
    <property type="project" value="UniProtKB-SubCell"/>
</dbReference>
<proteinExistence type="predicted"/>
<dbReference type="InterPro" id="IPR020846">
    <property type="entry name" value="MFS_dom"/>
</dbReference>
<evidence type="ECO:0000256" key="5">
    <source>
        <dbReference type="ARBA" id="ARBA00022989"/>
    </source>
</evidence>
<evidence type="ECO:0000256" key="1">
    <source>
        <dbReference type="ARBA" id="ARBA00004651"/>
    </source>
</evidence>
<dbReference type="AlphaFoldDB" id="A0A0D4ZYZ4"/>
<reference evidence="9" key="1">
    <citation type="submission" date="2014-06" db="EMBL/GenBank/DDBJ databases">
        <title>Molecular and ecological studies on carbamate pesticide degrading bacteria isolated from agricultural soils.</title>
        <authorList>
            <person name="Kim D.-U."/>
            <person name="Ka J.-O."/>
        </authorList>
    </citation>
    <scope>NUCLEOTIDE SEQUENCE</scope>
    <source>
        <strain evidence="9">JE1</strain>
        <plasmid evidence="9">pJE1</plasmid>
    </source>
</reference>
<evidence type="ECO:0000256" key="4">
    <source>
        <dbReference type="ARBA" id="ARBA00022692"/>
    </source>
</evidence>
<keyword evidence="6 7" id="KW-0472">Membrane</keyword>
<feature type="domain" description="Major facilitator superfamily (MFS) profile" evidence="8">
    <location>
        <begin position="1"/>
        <end position="64"/>
    </location>
</feature>
<comment type="subcellular location">
    <subcellularLocation>
        <location evidence="1">Cell membrane</location>
        <topology evidence="1">Multi-pass membrane protein</topology>
    </subcellularLocation>
</comment>
<dbReference type="SUPFAM" id="SSF103473">
    <property type="entry name" value="MFS general substrate transporter"/>
    <property type="match status" value="1"/>
</dbReference>
<dbReference type="InterPro" id="IPR036259">
    <property type="entry name" value="MFS_trans_sf"/>
</dbReference>
<evidence type="ECO:0000256" key="7">
    <source>
        <dbReference type="SAM" id="Phobius"/>
    </source>
</evidence>
<keyword evidence="5 7" id="KW-1133">Transmembrane helix</keyword>
<evidence type="ECO:0000259" key="8">
    <source>
        <dbReference type="PROSITE" id="PS50850"/>
    </source>
</evidence>
<keyword evidence="9" id="KW-0614">Plasmid</keyword>
<gene>
    <name evidence="9" type="ORF">pJE1_075</name>
</gene>
<sequence length="64" mass="6683">MITSMARDEAERNRGLSLFIAVSSVGASAGLILGGALTDSLSWRWSLLINVPIGALVLVVIGGW</sequence>
<dbReference type="Pfam" id="PF07690">
    <property type="entry name" value="MFS_1"/>
    <property type="match status" value="1"/>
</dbReference>